<proteinExistence type="predicted"/>
<dbReference type="AlphaFoldDB" id="A0A1F5YG52"/>
<dbReference type="Proteomes" id="UP000178230">
    <property type="component" value="Unassembled WGS sequence"/>
</dbReference>
<feature type="transmembrane region" description="Helical" evidence="1">
    <location>
        <begin position="98"/>
        <end position="118"/>
    </location>
</feature>
<dbReference type="EMBL" id="MFIY01000069">
    <property type="protein sequence ID" value="OGF99168.1"/>
    <property type="molecule type" value="Genomic_DNA"/>
</dbReference>
<keyword evidence="1" id="KW-0472">Membrane</keyword>
<feature type="transmembrane region" description="Helical" evidence="1">
    <location>
        <begin position="253"/>
        <end position="270"/>
    </location>
</feature>
<protein>
    <submittedName>
        <fullName evidence="2">Uncharacterized protein</fullName>
    </submittedName>
</protein>
<feature type="transmembrane region" description="Helical" evidence="1">
    <location>
        <begin position="21"/>
        <end position="41"/>
    </location>
</feature>
<gene>
    <name evidence="2" type="ORF">A2Y99_04995</name>
</gene>
<evidence type="ECO:0000256" key="1">
    <source>
        <dbReference type="SAM" id="Phobius"/>
    </source>
</evidence>
<accession>A0A1F5YG52</accession>
<feature type="transmembrane region" description="Helical" evidence="1">
    <location>
        <begin position="162"/>
        <end position="182"/>
    </location>
</feature>
<feature type="transmembrane region" description="Helical" evidence="1">
    <location>
        <begin position="47"/>
        <end position="65"/>
    </location>
</feature>
<feature type="transmembrane region" description="Helical" evidence="1">
    <location>
        <begin position="139"/>
        <end position="156"/>
    </location>
</feature>
<feature type="transmembrane region" description="Helical" evidence="1">
    <location>
        <begin position="194"/>
        <end position="215"/>
    </location>
</feature>
<comment type="caution">
    <text evidence="2">The sequence shown here is derived from an EMBL/GenBank/DDBJ whole genome shotgun (WGS) entry which is preliminary data.</text>
</comment>
<sequence>MITELKFFKKLKYPFIFDKRQRFAIQTIFLTAGILTTQIIWEDFRFVMVGILSIITYILTVWSLAEDIKGTEWILLFILPVMFTASLSLFYFLLPARWIIRIILTTIFAIGSYAILLVENINNVAAERSIQLIRAAQSIGLLASLVVLFFSANVIYSLRLSFWQNLGLIFIVSFVLSLQSFWSVILATPITGRLIMYSGIVGLILGEIAFCLSFWPITNSSYALLIAASYYSLVGLLQHHLLDKFFINMIREYIFVFIFTLILALFVTRWG</sequence>
<keyword evidence="1" id="KW-0812">Transmembrane</keyword>
<evidence type="ECO:0000313" key="3">
    <source>
        <dbReference type="Proteomes" id="UP000178230"/>
    </source>
</evidence>
<reference evidence="2 3" key="1">
    <citation type="journal article" date="2016" name="Nat. Commun.">
        <title>Thousands of microbial genomes shed light on interconnected biogeochemical processes in an aquifer system.</title>
        <authorList>
            <person name="Anantharaman K."/>
            <person name="Brown C.T."/>
            <person name="Hug L.A."/>
            <person name="Sharon I."/>
            <person name="Castelle C.J."/>
            <person name="Probst A.J."/>
            <person name="Thomas B.C."/>
            <person name="Singh A."/>
            <person name="Wilkins M.J."/>
            <person name="Karaoz U."/>
            <person name="Brodie E.L."/>
            <person name="Williams K.H."/>
            <person name="Hubbard S.S."/>
            <person name="Banfield J.F."/>
        </authorList>
    </citation>
    <scope>NUCLEOTIDE SEQUENCE [LARGE SCALE GENOMIC DNA]</scope>
</reference>
<feature type="transmembrane region" description="Helical" evidence="1">
    <location>
        <begin position="221"/>
        <end position="241"/>
    </location>
</feature>
<organism evidence="2 3">
    <name type="scientific">Candidatus Gottesmanbacteria bacterium RBG_13_37_7</name>
    <dbReference type="NCBI Taxonomy" id="1798369"/>
    <lineage>
        <taxon>Bacteria</taxon>
        <taxon>Candidatus Gottesmaniibacteriota</taxon>
    </lineage>
</organism>
<name>A0A1F5YG52_9BACT</name>
<feature type="transmembrane region" description="Helical" evidence="1">
    <location>
        <begin position="72"/>
        <end position="92"/>
    </location>
</feature>
<evidence type="ECO:0000313" key="2">
    <source>
        <dbReference type="EMBL" id="OGF99168.1"/>
    </source>
</evidence>
<keyword evidence="1" id="KW-1133">Transmembrane helix</keyword>